<dbReference type="InterPro" id="IPR035482">
    <property type="entry name" value="SIS_PGI_2"/>
</dbReference>
<evidence type="ECO:0000256" key="6">
    <source>
        <dbReference type="ARBA" id="ARBA00029321"/>
    </source>
</evidence>
<protein>
    <recommendedName>
        <fullName evidence="7">Glucose-6-phosphate isomerase</fullName>
        <shortName evidence="7">GPI</shortName>
        <ecNumber evidence="7">5.3.1.9</ecNumber>
    </recommendedName>
    <alternativeName>
        <fullName evidence="7">Phosphoglucose isomerase</fullName>
        <shortName evidence="7">PGI</shortName>
    </alternativeName>
    <alternativeName>
        <fullName evidence="7">Phosphohexose isomerase</fullName>
        <shortName evidence="7">PHI</shortName>
    </alternativeName>
</protein>
<comment type="pathway">
    <text evidence="1 7 8">Carbohydrate degradation; glycolysis; D-glyceraldehyde 3-phosphate and glycerone phosphate from D-glucose: step 2/4.</text>
</comment>
<dbReference type="NCBIfam" id="NF001211">
    <property type="entry name" value="PRK00179.1"/>
    <property type="match status" value="1"/>
</dbReference>
<dbReference type="Gene3D" id="1.10.1390.10">
    <property type="match status" value="1"/>
</dbReference>
<dbReference type="PROSITE" id="PS00174">
    <property type="entry name" value="P_GLUCOSE_ISOMERASE_2"/>
    <property type="match status" value="1"/>
</dbReference>
<keyword evidence="4 7" id="KW-0324">Glycolysis</keyword>
<comment type="catalytic activity">
    <reaction evidence="6 7 8">
        <text>alpha-D-glucose 6-phosphate = beta-D-fructose 6-phosphate</text>
        <dbReference type="Rhea" id="RHEA:11816"/>
        <dbReference type="ChEBI" id="CHEBI:57634"/>
        <dbReference type="ChEBI" id="CHEBI:58225"/>
        <dbReference type="EC" id="5.3.1.9"/>
    </reaction>
</comment>
<evidence type="ECO:0000313" key="9">
    <source>
        <dbReference type="EMBL" id="GAP37936.1"/>
    </source>
</evidence>
<feature type="active site" description="Proton donor" evidence="7">
    <location>
        <position position="342"/>
    </location>
</feature>
<dbReference type="PROSITE" id="PS00765">
    <property type="entry name" value="P_GLUCOSE_ISOMERASE_1"/>
    <property type="match status" value="1"/>
</dbReference>
<dbReference type="Pfam" id="PF00342">
    <property type="entry name" value="PGI"/>
    <property type="match status" value="1"/>
</dbReference>
<dbReference type="Gene3D" id="3.40.50.10490">
    <property type="entry name" value="Glucose-6-phosphate isomerase like protein, domain 1"/>
    <property type="match status" value="2"/>
</dbReference>
<sequence length="547" mass="58861">MTDPDAPCDATPAWAALAAHRAGPARDFDLREAFVRDPGRHAALSFEAPEVFADLSKNWLDGPTLALLLALADERGVEARRAALFAGEPVNGSEGRAVLHTALRAPRGAATPHNAEVHAVLDPMLGYAERVRADPGITDVVNLGIGGSDLGPRMVVQALDAWTHGGPRLHFVSNVDSHDLAPLLRRLDPRHTLFVIASKTFTTQETLANAEAAKAWFLHHGGEDLARHFVATTTNVTAAAAFGIDTTFGFWDWVGGRYSLWSAIGLPIALAIGATAFRELLAGAHAMDEHAAQAPAARNLPLLLGLLDVWYRNFHERGSRSIAPYHQGLARLPAYLQQLEMESNGKRVDRHGRPLGIATSPVVWGEPGTNGQHAYFQMLHQGSEVVPVEFILVRRTSHRDGDHPPALAAHWQRQHAMLLANGLAQAQALMLGKSAEAALGDKVPTAAAGIDPAELARHRTFPGNRPSTTLLLDALTPRSLGALIALYEHRVFTSGAVWGINSFDQWGVELGKALANQLLPRLQPGPRHAEVDGLDASTAGLLRRLAR</sequence>
<dbReference type="GO" id="GO:0051156">
    <property type="term" value="P:glucose 6-phosphate metabolic process"/>
    <property type="evidence" value="ECO:0007669"/>
    <property type="project" value="TreeGrafter"/>
</dbReference>
<reference evidence="9 10" key="2">
    <citation type="journal article" date="2016" name="Science">
        <title>A bacterium that degrades and assimilates poly(ethylene terephthalate).</title>
        <authorList>
            <person name="Yoshida S."/>
            <person name="Hiraga K."/>
            <person name="Takehana T."/>
            <person name="Taniguchi I."/>
            <person name="Yamaji H."/>
            <person name="Maeda Y."/>
            <person name="Toyohara K."/>
            <person name="Miyamoto K."/>
            <person name="Kimura Y."/>
            <person name="Oda K."/>
        </authorList>
    </citation>
    <scope>NUCLEOTIDE SEQUENCE [LARGE SCALE GENOMIC DNA]</scope>
    <source>
        <strain evidence="10">NBRC 110686 / TISTR 2288 / 201-F6</strain>
    </source>
</reference>
<evidence type="ECO:0000256" key="2">
    <source>
        <dbReference type="ARBA" id="ARBA00006604"/>
    </source>
</evidence>
<evidence type="ECO:0000256" key="7">
    <source>
        <dbReference type="HAMAP-Rule" id="MF_00473"/>
    </source>
</evidence>
<dbReference type="GO" id="GO:0004347">
    <property type="term" value="F:glucose-6-phosphate isomerase activity"/>
    <property type="evidence" value="ECO:0007669"/>
    <property type="project" value="UniProtKB-UniRule"/>
</dbReference>
<dbReference type="AlphaFoldDB" id="A0A0K8P5Q6"/>
<comment type="caution">
    <text evidence="9">The sequence shown here is derived from an EMBL/GenBank/DDBJ whole genome shotgun (WGS) entry which is preliminary data.</text>
</comment>
<dbReference type="InterPro" id="IPR035476">
    <property type="entry name" value="SIS_PGI_1"/>
</dbReference>
<accession>A0A0K8P5Q6</accession>
<dbReference type="InterPro" id="IPR018189">
    <property type="entry name" value="Phosphoglucose_isomerase_CS"/>
</dbReference>
<dbReference type="GO" id="GO:0097367">
    <property type="term" value="F:carbohydrate derivative binding"/>
    <property type="evidence" value="ECO:0007669"/>
    <property type="project" value="InterPro"/>
</dbReference>
<dbReference type="PANTHER" id="PTHR11469">
    <property type="entry name" value="GLUCOSE-6-PHOSPHATE ISOMERASE"/>
    <property type="match status" value="1"/>
</dbReference>
<comment type="pathway">
    <text evidence="7">Carbohydrate biosynthesis; gluconeogenesis.</text>
</comment>
<dbReference type="InterPro" id="IPR046348">
    <property type="entry name" value="SIS_dom_sf"/>
</dbReference>
<dbReference type="UniPathway" id="UPA00138"/>
<feature type="active site" evidence="7">
    <location>
        <position position="512"/>
    </location>
</feature>
<evidence type="ECO:0000313" key="10">
    <source>
        <dbReference type="Proteomes" id="UP000037660"/>
    </source>
</evidence>
<dbReference type="PRINTS" id="PR00662">
    <property type="entry name" value="G6PISOMERASE"/>
</dbReference>
<keyword evidence="5 7" id="KW-0413">Isomerase</keyword>
<dbReference type="HAMAP" id="MF_00473">
    <property type="entry name" value="G6P_isomerase"/>
    <property type="match status" value="1"/>
</dbReference>
<gene>
    <name evidence="7" type="primary">pgi</name>
    <name evidence="9" type="ORF">ISF6_4130</name>
</gene>
<dbReference type="PROSITE" id="PS51463">
    <property type="entry name" value="P_GLUCOSE_ISOMERASE_3"/>
    <property type="match status" value="1"/>
</dbReference>
<dbReference type="CDD" id="cd05015">
    <property type="entry name" value="SIS_PGI_1"/>
    <property type="match status" value="1"/>
</dbReference>
<dbReference type="GO" id="GO:0005829">
    <property type="term" value="C:cytosol"/>
    <property type="evidence" value="ECO:0007669"/>
    <property type="project" value="TreeGrafter"/>
</dbReference>
<evidence type="ECO:0000256" key="5">
    <source>
        <dbReference type="ARBA" id="ARBA00023235"/>
    </source>
</evidence>
<keyword evidence="7" id="KW-0963">Cytoplasm</keyword>
<keyword evidence="3 7" id="KW-0312">Gluconeogenesis</keyword>
<feature type="active site" evidence="7">
    <location>
        <position position="373"/>
    </location>
</feature>
<dbReference type="OrthoDB" id="140919at2"/>
<evidence type="ECO:0000256" key="3">
    <source>
        <dbReference type="ARBA" id="ARBA00022432"/>
    </source>
</evidence>
<name>A0A0K8P5Q6_PISS1</name>
<dbReference type="Proteomes" id="UP000037660">
    <property type="component" value="Unassembled WGS sequence"/>
</dbReference>
<organism evidence="9 10">
    <name type="scientific">Piscinibacter sakaiensis</name>
    <name type="common">Ideonella sakaiensis</name>
    <dbReference type="NCBI Taxonomy" id="1547922"/>
    <lineage>
        <taxon>Bacteria</taxon>
        <taxon>Pseudomonadati</taxon>
        <taxon>Pseudomonadota</taxon>
        <taxon>Betaproteobacteria</taxon>
        <taxon>Burkholderiales</taxon>
        <taxon>Sphaerotilaceae</taxon>
        <taxon>Piscinibacter</taxon>
    </lineage>
</organism>
<dbReference type="GO" id="GO:0006094">
    <property type="term" value="P:gluconeogenesis"/>
    <property type="evidence" value="ECO:0007669"/>
    <property type="project" value="UniProtKB-UniRule"/>
</dbReference>
<dbReference type="PANTHER" id="PTHR11469:SF1">
    <property type="entry name" value="GLUCOSE-6-PHOSPHATE ISOMERASE"/>
    <property type="match status" value="1"/>
</dbReference>
<comment type="function">
    <text evidence="7">Catalyzes the reversible isomerization of glucose-6-phosphate to fructose-6-phosphate.</text>
</comment>
<dbReference type="GO" id="GO:0006096">
    <property type="term" value="P:glycolytic process"/>
    <property type="evidence" value="ECO:0007669"/>
    <property type="project" value="UniProtKB-UniRule"/>
</dbReference>
<evidence type="ECO:0000256" key="1">
    <source>
        <dbReference type="ARBA" id="ARBA00004926"/>
    </source>
</evidence>
<dbReference type="RefSeq" id="WP_054021839.1">
    <property type="nucleotide sequence ID" value="NZ_BBYR01000064.1"/>
</dbReference>
<reference evidence="10" key="1">
    <citation type="submission" date="2015-07" db="EMBL/GenBank/DDBJ databases">
        <title>Discovery of a poly(ethylene terephthalate assimilation.</title>
        <authorList>
            <person name="Yoshida S."/>
            <person name="Hiraga K."/>
            <person name="Takehana T."/>
            <person name="Taniguchi I."/>
            <person name="Yamaji H."/>
            <person name="Maeda Y."/>
            <person name="Toyohara K."/>
            <person name="Miyamoto K."/>
            <person name="Kimura Y."/>
            <person name="Oda K."/>
        </authorList>
    </citation>
    <scope>NUCLEOTIDE SEQUENCE [LARGE SCALE GENOMIC DNA]</scope>
    <source>
        <strain evidence="10">NBRC 110686 / TISTR 2288 / 201-F6</strain>
    </source>
</reference>
<dbReference type="UniPathway" id="UPA00109">
    <property type="reaction ID" value="UER00181"/>
</dbReference>
<dbReference type="EC" id="5.3.1.9" evidence="7"/>
<comment type="similarity">
    <text evidence="2 7 8">Belongs to the GPI family.</text>
</comment>
<dbReference type="STRING" id="1547922.ISF6_4130"/>
<keyword evidence="10" id="KW-1185">Reference proteome</keyword>
<dbReference type="InterPro" id="IPR001672">
    <property type="entry name" value="G6P_Isomerase"/>
</dbReference>
<dbReference type="GO" id="GO:0048029">
    <property type="term" value="F:monosaccharide binding"/>
    <property type="evidence" value="ECO:0007669"/>
    <property type="project" value="TreeGrafter"/>
</dbReference>
<dbReference type="CDD" id="cd05016">
    <property type="entry name" value="SIS_PGI_2"/>
    <property type="match status" value="1"/>
</dbReference>
<comment type="subcellular location">
    <subcellularLocation>
        <location evidence="7">Cytoplasm</location>
    </subcellularLocation>
</comment>
<dbReference type="InterPro" id="IPR023096">
    <property type="entry name" value="G6P_Isomerase_C"/>
</dbReference>
<dbReference type="SUPFAM" id="SSF53697">
    <property type="entry name" value="SIS domain"/>
    <property type="match status" value="1"/>
</dbReference>
<evidence type="ECO:0000256" key="4">
    <source>
        <dbReference type="ARBA" id="ARBA00023152"/>
    </source>
</evidence>
<proteinExistence type="inferred from homology"/>
<evidence type="ECO:0000256" key="8">
    <source>
        <dbReference type="RuleBase" id="RU000612"/>
    </source>
</evidence>
<dbReference type="EMBL" id="BBYR01000064">
    <property type="protein sequence ID" value="GAP37936.1"/>
    <property type="molecule type" value="Genomic_DNA"/>
</dbReference>